<dbReference type="AlphaFoldDB" id="A0AA41XAQ0"/>
<proteinExistence type="predicted"/>
<dbReference type="Proteomes" id="UP001156102">
    <property type="component" value="Unassembled WGS sequence"/>
</dbReference>
<evidence type="ECO:0000313" key="3">
    <source>
        <dbReference type="Proteomes" id="UP001156102"/>
    </source>
</evidence>
<keyword evidence="1" id="KW-0812">Transmembrane</keyword>
<evidence type="ECO:0000256" key="1">
    <source>
        <dbReference type="SAM" id="Phobius"/>
    </source>
</evidence>
<feature type="transmembrane region" description="Helical" evidence="1">
    <location>
        <begin position="6"/>
        <end position="29"/>
    </location>
</feature>
<protein>
    <submittedName>
        <fullName evidence="2">Uncharacterized protein</fullName>
    </submittedName>
</protein>
<organism evidence="2 3">
    <name type="scientific">Ectobacillus ponti</name>
    <dbReference type="NCBI Taxonomy" id="2961894"/>
    <lineage>
        <taxon>Bacteria</taxon>
        <taxon>Bacillati</taxon>
        <taxon>Bacillota</taxon>
        <taxon>Bacilli</taxon>
        <taxon>Bacillales</taxon>
        <taxon>Bacillaceae</taxon>
        <taxon>Ectobacillus</taxon>
    </lineage>
</organism>
<name>A0AA41XAQ0_9BACI</name>
<sequence length="222" mass="24193">MSATTWLVVSVAGYALAGILFAAAVFMFFKMNIWAVIGDVTGRTAAKQIQQIRELNQRTGEKRHRPDVFNVERGPLTTPVSRTIRTAFGASKRLKGKTEETPPPVMMNRVQAEREIHVPQSHFAEPDTTVLSEETAVLPEETTVLFEDTAVLAEETTVLTEEPQSGTSAAVSDYGTEVLLQDEGTTVLGATSELSPEPEGEPQAVAFKIVKNIKIVHTSEVI</sequence>
<keyword evidence="1" id="KW-1133">Transmembrane helix</keyword>
<keyword evidence="3" id="KW-1185">Reference proteome</keyword>
<keyword evidence="1" id="KW-0472">Membrane</keyword>
<reference evidence="2" key="1">
    <citation type="submission" date="2022-07" db="EMBL/GenBank/DDBJ databases">
        <authorList>
            <person name="Li W.-J."/>
            <person name="Deng Q.-Q."/>
        </authorList>
    </citation>
    <scope>NUCLEOTIDE SEQUENCE</scope>
    <source>
        <strain evidence="2">SYSU M60031</strain>
    </source>
</reference>
<accession>A0AA41XAQ0</accession>
<dbReference type="RefSeq" id="WP_254759305.1">
    <property type="nucleotide sequence ID" value="NZ_JANCLT010000006.1"/>
</dbReference>
<evidence type="ECO:0000313" key="2">
    <source>
        <dbReference type="EMBL" id="MCP8969383.1"/>
    </source>
</evidence>
<gene>
    <name evidence="2" type="ORF">NK662_12685</name>
</gene>
<comment type="caution">
    <text evidence="2">The sequence shown here is derived from an EMBL/GenBank/DDBJ whole genome shotgun (WGS) entry which is preliminary data.</text>
</comment>
<dbReference type="EMBL" id="JANCLT010000006">
    <property type="protein sequence ID" value="MCP8969383.1"/>
    <property type="molecule type" value="Genomic_DNA"/>
</dbReference>